<feature type="region of interest" description="Disordered" evidence="1">
    <location>
        <begin position="15"/>
        <end position="66"/>
    </location>
</feature>
<organism evidence="2 3">
    <name type="scientific">Colocasia esculenta</name>
    <name type="common">Wild taro</name>
    <name type="synonym">Arum esculentum</name>
    <dbReference type="NCBI Taxonomy" id="4460"/>
    <lineage>
        <taxon>Eukaryota</taxon>
        <taxon>Viridiplantae</taxon>
        <taxon>Streptophyta</taxon>
        <taxon>Embryophyta</taxon>
        <taxon>Tracheophyta</taxon>
        <taxon>Spermatophyta</taxon>
        <taxon>Magnoliopsida</taxon>
        <taxon>Liliopsida</taxon>
        <taxon>Araceae</taxon>
        <taxon>Aroideae</taxon>
        <taxon>Colocasieae</taxon>
        <taxon>Colocasia</taxon>
    </lineage>
</organism>
<evidence type="ECO:0000256" key="1">
    <source>
        <dbReference type="SAM" id="MobiDB-lite"/>
    </source>
</evidence>
<evidence type="ECO:0000313" key="3">
    <source>
        <dbReference type="Proteomes" id="UP000652761"/>
    </source>
</evidence>
<gene>
    <name evidence="2" type="ORF">Taro_002869</name>
</gene>
<sequence length="103" mass="11482">MMASANYSLPRFTSLETVKGTGPGAKRASRLPCARTAEAEEDEEEGGSREKSWWGKKGKSGKVPSRSVPYTRRVFAGDALSPKRKLRAFSVACQMNWRFNLLR</sequence>
<comment type="caution">
    <text evidence="2">The sequence shown here is derived from an EMBL/GenBank/DDBJ whole genome shotgun (WGS) entry which is preliminary data.</text>
</comment>
<evidence type="ECO:0000313" key="2">
    <source>
        <dbReference type="EMBL" id="MQL70539.1"/>
    </source>
</evidence>
<proteinExistence type="predicted"/>
<dbReference type="AlphaFoldDB" id="A0A843TQ22"/>
<keyword evidence="3" id="KW-1185">Reference proteome</keyword>
<dbReference type="Proteomes" id="UP000652761">
    <property type="component" value="Unassembled WGS sequence"/>
</dbReference>
<protein>
    <submittedName>
        <fullName evidence="2">Uncharacterized protein</fullName>
    </submittedName>
</protein>
<name>A0A843TQ22_COLES</name>
<accession>A0A843TQ22</accession>
<reference evidence="2" key="1">
    <citation type="submission" date="2017-07" db="EMBL/GenBank/DDBJ databases">
        <title>Taro Niue Genome Assembly and Annotation.</title>
        <authorList>
            <person name="Atibalentja N."/>
            <person name="Keating K."/>
            <person name="Fields C.J."/>
        </authorList>
    </citation>
    <scope>NUCLEOTIDE SEQUENCE</scope>
    <source>
        <strain evidence="2">Niue_2</strain>
        <tissue evidence="2">Leaf</tissue>
    </source>
</reference>
<dbReference type="EMBL" id="NMUH01000071">
    <property type="protein sequence ID" value="MQL70539.1"/>
    <property type="molecule type" value="Genomic_DNA"/>
</dbReference>